<dbReference type="InterPro" id="IPR011576">
    <property type="entry name" value="Pyridox_Oxase_N"/>
</dbReference>
<dbReference type="Pfam" id="PF01243">
    <property type="entry name" value="PNPOx_N"/>
    <property type="match status" value="1"/>
</dbReference>
<dbReference type="Proteomes" id="UP000184517">
    <property type="component" value="Unassembled WGS sequence"/>
</dbReference>
<keyword evidence="3" id="KW-1185">Reference proteome</keyword>
<dbReference type="NCBIfam" id="TIGR04025">
    <property type="entry name" value="PPOX_FMN_DR2398"/>
    <property type="match status" value="1"/>
</dbReference>
<evidence type="ECO:0000259" key="1">
    <source>
        <dbReference type="Pfam" id="PF01243"/>
    </source>
</evidence>
<gene>
    <name evidence="2" type="ORF">SAMN02745753_01381</name>
</gene>
<organism evidence="2 3">
    <name type="scientific">Marinomonas polaris DSM 16579</name>
    <dbReference type="NCBI Taxonomy" id="1122206"/>
    <lineage>
        <taxon>Bacteria</taxon>
        <taxon>Pseudomonadati</taxon>
        <taxon>Pseudomonadota</taxon>
        <taxon>Gammaproteobacteria</taxon>
        <taxon>Oceanospirillales</taxon>
        <taxon>Oceanospirillaceae</taxon>
        <taxon>Marinomonas</taxon>
    </lineage>
</organism>
<dbReference type="InterPro" id="IPR024029">
    <property type="entry name" value="Pyridox_Oxase_FMN-dep"/>
</dbReference>
<dbReference type="Gene3D" id="2.30.110.10">
    <property type="entry name" value="Electron Transport, Fmn-binding Protein, Chain A"/>
    <property type="match status" value="1"/>
</dbReference>
<evidence type="ECO:0000313" key="2">
    <source>
        <dbReference type="EMBL" id="SHF11824.1"/>
    </source>
</evidence>
<proteinExistence type="predicted"/>
<dbReference type="InterPro" id="IPR012349">
    <property type="entry name" value="Split_barrel_FMN-bd"/>
</dbReference>
<reference evidence="3" key="1">
    <citation type="submission" date="2016-11" db="EMBL/GenBank/DDBJ databases">
        <authorList>
            <person name="Varghese N."/>
            <person name="Submissions S."/>
        </authorList>
    </citation>
    <scope>NUCLEOTIDE SEQUENCE [LARGE SCALE GENOMIC DNA]</scope>
    <source>
        <strain evidence="3">DSM 16579</strain>
    </source>
</reference>
<protein>
    <recommendedName>
        <fullName evidence="1">Pyridoxamine 5'-phosphate oxidase N-terminal domain-containing protein</fullName>
    </recommendedName>
</protein>
<dbReference type="EMBL" id="FQVF01000005">
    <property type="protein sequence ID" value="SHF11824.1"/>
    <property type="molecule type" value="Genomic_DNA"/>
</dbReference>
<dbReference type="OrthoDB" id="9796486at2"/>
<accession>A0A1M4Z191</accession>
<dbReference type="PANTHER" id="PTHR42815">
    <property type="entry name" value="FAD-BINDING, PUTATIVE (AFU_ORTHOLOGUE AFUA_6G07600)-RELATED"/>
    <property type="match status" value="1"/>
</dbReference>
<dbReference type="AlphaFoldDB" id="A0A1M4Z191"/>
<sequence>MSQISEPKQLDELYNEAHPLALKKEIDELEQHSITFIEHCPFIIMSTSDKNGFADVSPRGGDAGFVKVLDSKTIAFADTAGNNRLDSLRNIVERPKVGLLFMIPGIGEVVRIKGTASLHSDNETLDLFVENNKPPKLVVKISVHKLLFHCPKAIAVAKLWSETNKVERSFLPSLLNIIQDQTQASS</sequence>
<dbReference type="PANTHER" id="PTHR42815:SF2">
    <property type="entry name" value="FAD-BINDING, PUTATIVE (AFU_ORTHOLOGUE AFUA_6G07600)-RELATED"/>
    <property type="match status" value="1"/>
</dbReference>
<feature type="domain" description="Pyridoxamine 5'-phosphate oxidase N-terminal" evidence="1">
    <location>
        <begin position="35"/>
        <end position="150"/>
    </location>
</feature>
<dbReference type="SUPFAM" id="SSF50475">
    <property type="entry name" value="FMN-binding split barrel"/>
    <property type="match status" value="1"/>
</dbReference>
<name>A0A1M4Z191_9GAMM</name>
<dbReference type="RefSeq" id="WP_072838975.1">
    <property type="nucleotide sequence ID" value="NZ_FQVF01000005.1"/>
</dbReference>
<evidence type="ECO:0000313" key="3">
    <source>
        <dbReference type="Proteomes" id="UP000184517"/>
    </source>
</evidence>